<dbReference type="PANTHER" id="PTHR11804">
    <property type="entry name" value="PROTEASE M3 THIMET OLIGOPEPTIDASE-RELATED"/>
    <property type="match status" value="1"/>
</dbReference>
<dbReference type="Gene3D" id="1.10.1370.10">
    <property type="entry name" value="Neurolysin, domain 3"/>
    <property type="match status" value="1"/>
</dbReference>
<keyword evidence="6 7" id="KW-0482">Metalloprotease</keyword>
<evidence type="ECO:0000256" key="4">
    <source>
        <dbReference type="ARBA" id="ARBA00022801"/>
    </source>
</evidence>
<keyword evidence="2 7" id="KW-0645">Protease</keyword>
<keyword evidence="10" id="KW-1185">Reference proteome</keyword>
<keyword evidence="4 7" id="KW-0378">Hydrolase</keyword>
<dbReference type="InterPro" id="IPR045090">
    <property type="entry name" value="Pept_M3A_M3B"/>
</dbReference>
<evidence type="ECO:0000256" key="3">
    <source>
        <dbReference type="ARBA" id="ARBA00022723"/>
    </source>
</evidence>
<evidence type="ECO:0000313" key="9">
    <source>
        <dbReference type="EMBL" id="KAL1848931.1"/>
    </source>
</evidence>
<accession>A0ABR3VZ20</accession>
<name>A0ABR3VZ20_9PEZI</name>
<comment type="cofactor">
    <cofactor evidence="7">
        <name>Zn(2+)</name>
        <dbReference type="ChEBI" id="CHEBI:29105"/>
    </cofactor>
    <text evidence="7">Binds 1 zinc ion.</text>
</comment>
<evidence type="ECO:0000256" key="7">
    <source>
        <dbReference type="RuleBase" id="RU003435"/>
    </source>
</evidence>
<keyword evidence="3 7" id="KW-0479">Metal-binding</keyword>
<proteinExistence type="inferred from homology"/>
<keyword evidence="5 7" id="KW-0862">Zinc</keyword>
<evidence type="ECO:0000256" key="2">
    <source>
        <dbReference type="ARBA" id="ARBA00022670"/>
    </source>
</evidence>
<protein>
    <recommendedName>
        <fullName evidence="8">Peptidase M3A/M3B catalytic domain-containing protein</fullName>
    </recommendedName>
</protein>
<dbReference type="PANTHER" id="PTHR11804:SF84">
    <property type="entry name" value="SACCHAROLYSIN"/>
    <property type="match status" value="1"/>
</dbReference>
<sequence>MAQQLSLDGKQIMEYFSVQITIPRMLRQFSYLFGLRFCEITGKNKAIDIIWHEDVQVFAVHDDDASGGGFLGYLYLDLFYRHGKSPQAACFTLQPGFTKEDGTRQHPVTALLCAFSKPASNKPSLMRHFDVVTTFHELGHGIHDLVSKTKYARFHSPSGVTVDFGETPSQMLEEWCWQPSQLKYLSFHYSYLDDEMLQVWEQENVGASRPDAEMRDVTIEAIIRARRLTFGPLFHLDQLHRAAFDVAINQISSPEEAAALDLTGAWSKLGQSFGWTGRPGTRGNNNVSGHGYTTNTHLAQSDYEAGYYVYLL</sequence>
<evidence type="ECO:0000313" key="10">
    <source>
        <dbReference type="Proteomes" id="UP001583177"/>
    </source>
</evidence>
<organism evidence="9 10">
    <name type="scientific">Diaporthe australafricana</name>
    <dbReference type="NCBI Taxonomy" id="127596"/>
    <lineage>
        <taxon>Eukaryota</taxon>
        <taxon>Fungi</taxon>
        <taxon>Dikarya</taxon>
        <taxon>Ascomycota</taxon>
        <taxon>Pezizomycotina</taxon>
        <taxon>Sordariomycetes</taxon>
        <taxon>Sordariomycetidae</taxon>
        <taxon>Diaporthales</taxon>
        <taxon>Diaporthaceae</taxon>
        <taxon>Diaporthe</taxon>
    </lineage>
</organism>
<dbReference type="SUPFAM" id="SSF55486">
    <property type="entry name" value="Metalloproteases ('zincins'), catalytic domain"/>
    <property type="match status" value="1"/>
</dbReference>
<dbReference type="EMBL" id="JAWRVE010000209">
    <property type="protein sequence ID" value="KAL1848931.1"/>
    <property type="molecule type" value="Genomic_DNA"/>
</dbReference>
<evidence type="ECO:0000256" key="1">
    <source>
        <dbReference type="ARBA" id="ARBA00006040"/>
    </source>
</evidence>
<comment type="similarity">
    <text evidence="1 7">Belongs to the peptidase M3 family.</text>
</comment>
<evidence type="ECO:0000259" key="8">
    <source>
        <dbReference type="Pfam" id="PF01432"/>
    </source>
</evidence>
<dbReference type="Gene3D" id="3.40.390.10">
    <property type="entry name" value="Collagenase (Catalytic Domain)"/>
    <property type="match status" value="1"/>
</dbReference>
<evidence type="ECO:0000256" key="6">
    <source>
        <dbReference type="ARBA" id="ARBA00023049"/>
    </source>
</evidence>
<evidence type="ECO:0000256" key="5">
    <source>
        <dbReference type="ARBA" id="ARBA00022833"/>
    </source>
</evidence>
<comment type="caution">
    <text evidence="9">The sequence shown here is derived from an EMBL/GenBank/DDBJ whole genome shotgun (WGS) entry which is preliminary data.</text>
</comment>
<dbReference type="InterPro" id="IPR001567">
    <property type="entry name" value="Pept_M3A_M3B_dom"/>
</dbReference>
<dbReference type="Pfam" id="PF01432">
    <property type="entry name" value="Peptidase_M3"/>
    <property type="match status" value="1"/>
</dbReference>
<gene>
    <name evidence="9" type="ORF">Daus18300_013440</name>
</gene>
<dbReference type="InterPro" id="IPR024077">
    <property type="entry name" value="Neurolysin/TOP_dom2"/>
</dbReference>
<dbReference type="InterPro" id="IPR024079">
    <property type="entry name" value="MetalloPept_cat_dom_sf"/>
</dbReference>
<feature type="domain" description="Peptidase M3A/M3B catalytic" evidence="8">
    <location>
        <begin position="3"/>
        <end position="311"/>
    </location>
</feature>
<dbReference type="Proteomes" id="UP001583177">
    <property type="component" value="Unassembled WGS sequence"/>
</dbReference>
<reference evidence="9 10" key="1">
    <citation type="journal article" date="2024" name="IMA Fungus">
        <title>IMA Genome - F19 : A genome assembly and annotation guide to empower mycologists, including annotated draft genome sequences of Ceratocystis pirilliformis, Diaporthe australafricana, Fusarium ophioides, Paecilomyces lecythidis, and Sporothrix stenoceras.</title>
        <authorList>
            <person name="Aylward J."/>
            <person name="Wilson A.M."/>
            <person name="Visagie C.M."/>
            <person name="Spraker J."/>
            <person name="Barnes I."/>
            <person name="Buitendag C."/>
            <person name="Ceriani C."/>
            <person name="Del Mar Angel L."/>
            <person name="du Plessis D."/>
            <person name="Fuchs T."/>
            <person name="Gasser K."/>
            <person name="Kramer D."/>
            <person name="Li W."/>
            <person name="Munsamy K."/>
            <person name="Piso A."/>
            <person name="Price J.L."/>
            <person name="Sonnekus B."/>
            <person name="Thomas C."/>
            <person name="van der Nest A."/>
            <person name="van Dijk A."/>
            <person name="van Heerden A."/>
            <person name="van Vuuren N."/>
            <person name="Yilmaz N."/>
            <person name="Duong T.A."/>
            <person name="van der Merwe N.A."/>
            <person name="Wingfield M.J."/>
            <person name="Wingfield B.D."/>
        </authorList>
    </citation>
    <scope>NUCLEOTIDE SEQUENCE [LARGE SCALE GENOMIC DNA]</scope>
    <source>
        <strain evidence="9 10">CMW 18300</strain>
    </source>
</reference>